<dbReference type="SUPFAM" id="SSF57850">
    <property type="entry name" value="RING/U-box"/>
    <property type="match status" value="1"/>
</dbReference>
<evidence type="ECO:0000256" key="3">
    <source>
        <dbReference type="ARBA" id="ARBA00022833"/>
    </source>
</evidence>
<protein>
    <recommendedName>
        <fullName evidence="11">RING-14 protein</fullName>
    </recommendedName>
</protein>
<dbReference type="GO" id="GO:0008270">
    <property type="term" value="F:zinc ion binding"/>
    <property type="evidence" value="ECO:0007669"/>
    <property type="project" value="UniProtKB-KW"/>
</dbReference>
<evidence type="ECO:0000259" key="8">
    <source>
        <dbReference type="PROSITE" id="PS51382"/>
    </source>
</evidence>
<dbReference type="InterPro" id="IPR013083">
    <property type="entry name" value="Znf_RING/FYVE/PHD"/>
</dbReference>
<feature type="region of interest" description="Disordered" evidence="6">
    <location>
        <begin position="394"/>
        <end position="429"/>
    </location>
</feature>
<dbReference type="AlphaFoldDB" id="A0A8H5GJP6"/>
<keyword evidence="5" id="KW-0175">Coiled coil</keyword>
<dbReference type="PANTHER" id="PTHR23327">
    <property type="entry name" value="RING FINGER PROTEIN 127"/>
    <property type="match status" value="1"/>
</dbReference>
<evidence type="ECO:0000313" key="9">
    <source>
        <dbReference type="EMBL" id="KAF5366316.1"/>
    </source>
</evidence>
<dbReference type="Gene3D" id="3.30.40.10">
    <property type="entry name" value="Zinc/RING finger domain, C3HC4 (zinc finger)"/>
    <property type="match status" value="1"/>
</dbReference>
<feature type="compositionally biased region" description="Basic and acidic residues" evidence="6">
    <location>
        <begin position="136"/>
        <end position="147"/>
    </location>
</feature>
<dbReference type="CDD" id="cd23137">
    <property type="entry name" value="RING-HC_TRY3-like"/>
    <property type="match status" value="1"/>
</dbReference>
<feature type="coiled-coil region" evidence="5">
    <location>
        <begin position="362"/>
        <end position="389"/>
    </location>
</feature>
<dbReference type="Proteomes" id="UP000559256">
    <property type="component" value="Unassembled WGS sequence"/>
</dbReference>
<gene>
    <name evidence="9" type="ORF">D9758_005713</name>
</gene>
<keyword evidence="2 4" id="KW-0863">Zinc-finger</keyword>
<comment type="caution">
    <text evidence="9">The sequence shown here is derived from an EMBL/GenBank/DDBJ whole genome shotgun (WGS) entry which is preliminary data.</text>
</comment>
<dbReference type="PANTHER" id="PTHR23327:SF51">
    <property type="entry name" value="TRANSCRIPTIONAL REGULATOR OF YEAST FORM ADHERENCE 3"/>
    <property type="match status" value="1"/>
</dbReference>
<dbReference type="PROSITE" id="PS51382">
    <property type="entry name" value="SPX"/>
    <property type="match status" value="1"/>
</dbReference>
<keyword evidence="3" id="KW-0862">Zinc</keyword>
<reference evidence="9 10" key="1">
    <citation type="journal article" date="2020" name="ISME J.">
        <title>Uncovering the hidden diversity of litter-decomposition mechanisms in mushroom-forming fungi.</title>
        <authorList>
            <person name="Floudas D."/>
            <person name="Bentzer J."/>
            <person name="Ahren D."/>
            <person name="Johansson T."/>
            <person name="Persson P."/>
            <person name="Tunlid A."/>
        </authorList>
    </citation>
    <scope>NUCLEOTIDE SEQUENCE [LARGE SCALE GENOMIC DNA]</scope>
    <source>
        <strain evidence="9 10">CBS 291.85</strain>
    </source>
</reference>
<proteinExistence type="predicted"/>
<evidence type="ECO:0000256" key="5">
    <source>
        <dbReference type="SAM" id="Coils"/>
    </source>
</evidence>
<sequence length="564" mass="63013">MHFSKTYSKLLQDLPPELRQNAIQYRQLKKLINQVVLELSSLGLSPQVLQELLDSQEGGHGTGPGSKTDAKTESPIVHPDIVEHGSPRVVYEINSKSGKIEPQLRVWITSPLPDVLRSSSRAESDSGEVSEEVSEEEGHEHHNEERLDTDDALKLLWALRRRAETWDDTDRIIEVIDENTTELSASSEPSEPSSVVHARNSSPTSTAGSRELVIPLVKDSAFFQLLSTALQGLSEHFSVLHTEFTDTLEDLAKTISDSTQPLSYSSKSFHPHSVVSSHPGEAKSTGGAIKSDLYAWREIFQLYIESEVFQSLHEAHPGPTSTEESERRLQLFTERITERDLGGRRKLRMTKSRKALETFLGINMFILNIKKLQEANAEATRKILKKHAKRTALPLPHTDASSPGPLALSLSSLSGNPQQPSSSHPLPSDPGMVIIGTSVHYFLPRILVQAIGETLLPIIPHIDDYSCVICTSIAFKPIRLSCGHLFCVRCLVKMQKRGQDACPMCRAPNVLMADQSNVDWALLNFMQDWFPVEARKKQKQGEKEAEEEHWREMGFDTSQKCVIM</sequence>
<accession>A0A8H5GJP6</accession>
<evidence type="ECO:0000256" key="1">
    <source>
        <dbReference type="ARBA" id="ARBA00022723"/>
    </source>
</evidence>
<evidence type="ECO:0000259" key="7">
    <source>
        <dbReference type="PROSITE" id="PS50089"/>
    </source>
</evidence>
<dbReference type="PROSITE" id="PS50089">
    <property type="entry name" value="ZF_RING_2"/>
    <property type="match status" value="1"/>
</dbReference>
<feature type="domain" description="SPX" evidence="8">
    <location>
        <begin position="1"/>
        <end position="401"/>
    </location>
</feature>
<feature type="compositionally biased region" description="Low complexity" evidence="6">
    <location>
        <begin position="184"/>
        <end position="194"/>
    </location>
</feature>
<dbReference type="SMART" id="SM00184">
    <property type="entry name" value="RING"/>
    <property type="match status" value="1"/>
</dbReference>
<dbReference type="OrthoDB" id="5588846at2759"/>
<feature type="region of interest" description="Disordered" evidence="6">
    <location>
        <begin position="181"/>
        <end position="207"/>
    </location>
</feature>
<keyword evidence="10" id="KW-1185">Reference proteome</keyword>
<dbReference type="Pfam" id="PF13920">
    <property type="entry name" value="zf-C3HC4_3"/>
    <property type="match status" value="1"/>
</dbReference>
<evidence type="ECO:0000256" key="4">
    <source>
        <dbReference type="PROSITE-ProRule" id="PRU00175"/>
    </source>
</evidence>
<feature type="compositionally biased region" description="Acidic residues" evidence="6">
    <location>
        <begin position="125"/>
        <end position="135"/>
    </location>
</feature>
<dbReference type="InterPro" id="IPR004331">
    <property type="entry name" value="SPX_dom"/>
</dbReference>
<feature type="compositionally biased region" description="Low complexity" evidence="6">
    <location>
        <begin position="400"/>
        <end position="429"/>
    </location>
</feature>
<name>A0A8H5GJP6_9AGAR</name>
<evidence type="ECO:0008006" key="11">
    <source>
        <dbReference type="Google" id="ProtNLM"/>
    </source>
</evidence>
<keyword evidence="1" id="KW-0479">Metal-binding</keyword>
<organism evidence="9 10">
    <name type="scientific">Tetrapyrgos nigripes</name>
    <dbReference type="NCBI Taxonomy" id="182062"/>
    <lineage>
        <taxon>Eukaryota</taxon>
        <taxon>Fungi</taxon>
        <taxon>Dikarya</taxon>
        <taxon>Basidiomycota</taxon>
        <taxon>Agaricomycotina</taxon>
        <taxon>Agaricomycetes</taxon>
        <taxon>Agaricomycetidae</taxon>
        <taxon>Agaricales</taxon>
        <taxon>Marasmiineae</taxon>
        <taxon>Marasmiaceae</taxon>
        <taxon>Tetrapyrgos</taxon>
    </lineage>
</organism>
<dbReference type="EMBL" id="JAACJM010000024">
    <property type="protein sequence ID" value="KAF5366316.1"/>
    <property type="molecule type" value="Genomic_DNA"/>
</dbReference>
<dbReference type="Pfam" id="PF03105">
    <property type="entry name" value="SPX"/>
    <property type="match status" value="1"/>
</dbReference>
<evidence type="ECO:0000313" key="10">
    <source>
        <dbReference type="Proteomes" id="UP000559256"/>
    </source>
</evidence>
<dbReference type="InterPro" id="IPR017907">
    <property type="entry name" value="Znf_RING_CS"/>
</dbReference>
<feature type="region of interest" description="Disordered" evidence="6">
    <location>
        <begin position="116"/>
        <end position="147"/>
    </location>
</feature>
<dbReference type="PROSITE" id="PS00518">
    <property type="entry name" value="ZF_RING_1"/>
    <property type="match status" value="1"/>
</dbReference>
<dbReference type="InterPro" id="IPR001841">
    <property type="entry name" value="Znf_RING"/>
</dbReference>
<evidence type="ECO:0000256" key="6">
    <source>
        <dbReference type="SAM" id="MobiDB-lite"/>
    </source>
</evidence>
<evidence type="ECO:0000256" key="2">
    <source>
        <dbReference type="ARBA" id="ARBA00022771"/>
    </source>
</evidence>
<feature type="domain" description="RING-type" evidence="7">
    <location>
        <begin position="467"/>
        <end position="506"/>
    </location>
</feature>